<sequence length="41" mass="4299">MAVIETGNVSAASGKFNLWTSGVDKVAVSKIASEPLNHLKK</sequence>
<accession>A0A5C6DJD5</accession>
<evidence type="ECO:0000313" key="1">
    <source>
        <dbReference type="EMBL" id="TWU37493.1"/>
    </source>
</evidence>
<comment type="caution">
    <text evidence="1">The sequence shown here is derived from an EMBL/GenBank/DDBJ whole genome shotgun (WGS) entry which is preliminary data.</text>
</comment>
<dbReference type="EMBL" id="SJPY01000007">
    <property type="protein sequence ID" value="TWU37493.1"/>
    <property type="molecule type" value="Genomic_DNA"/>
</dbReference>
<evidence type="ECO:0000313" key="2">
    <source>
        <dbReference type="Proteomes" id="UP000315471"/>
    </source>
</evidence>
<gene>
    <name evidence="1" type="ORF">Q31b_42810</name>
</gene>
<name>A0A5C6DJD5_9BACT</name>
<keyword evidence="2" id="KW-1185">Reference proteome</keyword>
<reference evidence="1 2" key="1">
    <citation type="submission" date="2019-02" db="EMBL/GenBank/DDBJ databases">
        <title>Deep-cultivation of Planctomycetes and their phenomic and genomic characterization uncovers novel biology.</title>
        <authorList>
            <person name="Wiegand S."/>
            <person name="Jogler M."/>
            <person name="Boedeker C."/>
            <person name="Pinto D."/>
            <person name="Vollmers J."/>
            <person name="Rivas-Marin E."/>
            <person name="Kohn T."/>
            <person name="Peeters S.H."/>
            <person name="Heuer A."/>
            <person name="Rast P."/>
            <person name="Oberbeckmann S."/>
            <person name="Bunk B."/>
            <person name="Jeske O."/>
            <person name="Meyerdierks A."/>
            <person name="Storesund J.E."/>
            <person name="Kallscheuer N."/>
            <person name="Luecker S."/>
            <person name="Lage O.M."/>
            <person name="Pohl T."/>
            <person name="Merkel B.J."/>
            <person name="Hornburger P."/>
            <person name="Mueller R.-W."/>
            <person name="Bruemmer F."/>
            <person name="Labrenz M."/>
            <person name="Spormann A.M."/>
            <person name="Op Den Camp H."/>
            <person name="Overmann J."/>
            <person name="Amann R."/>
            <person name="Jetten M.S.M."/>
            <person name="Mascher T."/>
            <person name="Medema M.H."/>
            <person name="Devos D.P."/>
            <person name="Kaster A.-K."/>
            <person name="Ovreas L."/>
            <person name="Rohde M."/>
            <person name="Galperin M.Y."/>
            <person name="Jogler C."/>
        </authorList>
    </citation>
    <scope>NUCLEOTIDE SEQUENCE [LARGE SCALE GENOMIC DNA]</scope>
    <source>
        <strain evidence="1 2">Q31b</strain>
    </source>
</reference>
<dbReference type="Proteomes" id="UP000315471">
    <property type="component" value="Unassembled WGS sequence"/>
</dbReference>
<proteinExistence type="predicted"/>
<protein>
    <submittedName>
        <fullName evidence="1">Uncharacterized protein</fullName>
    </submittedName>
</protein>
<dbReference type="AlphaFoldDB" id="A0A5C6DJD5"/>
<organism evidence="1 2">
    <name type="scientific">Novipirellula aureliae</name>
    <dbReference type="NCBI Taxonomy" id="2527966"/>
    <lineage>
        <taxon>Bacteria</taxon>
        <taxon>Pseudomonadati</taxon>
        <taxon>Planctomycetota</taxon>
        <taxon>Planctomycetia</taxon>
        <taxon>Pirellulales</taxon>
        <taxon>Pirellulaceae</taxon>
        <taxon>Novipirellula</taxon>
    </lineage>
</organism>